<sequence length="307" mass="34434">MPGQKIKLQHAEDLHSQPISKMGEYAEYMRRLAAIGAAPQRELEPQAARPHAFGNPFKLDKKSMLVDEVGEMSAENAANSSMSGNKEAQQERRPNGIENRIGRPRRMKRKPGPLDPNALNSRARRSRSCSETGSETSSVSSELSDLSSVAEADNMGIEKEEFSDDEEDILVIEEQSPCFSSNSHLSSYVQNGLPISSEQKTSSSEPSTSETKLNGFSTKHSTGLNNHKPAYLSLTPAQLSERQMSLSRIVRGIGNRFTVFDKCLEVVQETSRQEKRILLNYALREARRFKRQELVRRLERQLKSMAH</sequence>
<dbReference type="PANTHER" id="PTHR12957:SF2">
    <property type="entry name" value="INTEGRATOR COMPLEX SUBUNIT 6"/>
    <property type="match status" value="1"/>
</dbReference>
<accession>A0A915E5X0</accession>
<feature type="compositionally biased region" description="Low complexity" evidence="1">
    <location>
        <begin position="71"/>
        <end position="85"/>
    </location>
</feature>
<evidence type="ECO:0000256" key="1">
    <source>
        <dbReference type="SAM" id="MobiDB-lite"/>
    </source>
</evidence>
<reference evidence="3" key="1">
    <citation type="submission" date="2022-11" db="UniProtKB">
        <authorList>
            <consortium name="WormBaseParasite"/>
        </authorList>
    </citation>
    <scope>IDENTIFICATION</scope>
</reference>
<feature type="compositionally biased region" description="Low complexity" evidence="1">
    <location>
        <begin position="129"/>
        <end position="152"/>
    </location>
</feature>
<dbReference type="InterPro" id="IPR051113">
    <property type="entry name" value="Integrator_subunit6"/>
</dbReference>
<feature type="compositionally biased region" description="Low complexity" evidence="1">
    <location>
        <begin position="196"/>
        <end position="211"/>
    </location>
</feature>
<protein>
    <submittedName>
        <fullName evidence="3">Uncharacterized protein</fullName>
    </submittedName>
</protein>
<dbReference type="GO" id="GO:0032039">
    <property type="term" value="C:integrator complex"/>
    <property type="evidence" value="ECO:0007669"/>
    <property type="project" value="TreeGrafter"/>
</dbReference>
<feature type="compositionally biased region" description="Basic residues" evidence="1">
    <location>
        <begin position="102"/>
        <end position="111"/>
    </location>
</feature>
<feature type="compositionally biased region" description="Polar residues" evidence="1">
    <location>
        <begin position="212"/>
        <end position="225"/>
    </location>
</feature>
<dbReference type="GO" id="GO:0034472">
    <property type="term" value="P:snRNA 3'-end processing"/>
    <property type="evidence" value="ECO:0007669"/>
    <property type="project" value="TreeGrafter"/>
</dbReference>
<dbReference type="Proteomes" id="UP000887574">
    <property type="component" value="Unplaced"/>
</dbReference>
<dbReference type="AlphaFoldDB" id="A0A915E5X0"/>
<dbReference type="WBParaSite" id="jg26529">
    <property type="protein sequence ID" value="jg26529"/>
    <property type="gene ID" value="jg26529"/>
</dbReference>
<dbReference type="PANTHER" id="PTHR12957">
    <property type="entry name" value="DEAD/H BOX POLYPEPTIDE 26/DICE1-RELATED"/>
    <property type="match status" value="1"/>
</dbReference>
<name>A0A915E5X0_9BILA</name>
<feature type="region of interest" description="Disordered" evidence="1">
    <location>
        <begin position="68"/>
        <end position="154"/>
    </location>
</feature>
<organism evidence="2 3">
    <name type="scientific">Ditylenchus dipsaci</name>
    <dbReference type="NCBI Taxonomy" id="166011"/>
    <lineage>
        <taxon>Eukaryota</taxon>
        <taxon>Metazoa</taxon>
        <taxon>Ecdysozoa</taxon>
        <taxon>Nematoda</taxon>
        <taxon>Chromadorea</taxon>
        <taxon>Rhabditida</taxon>
        <taxon>Tylenchina</taxon>
        <taxon>Tylenchomorpha</taxon>
        <taxon>Sphaerularioidea</taxon>
        <taxon>Anguinidae</taxon>
        <taxon>Anguininae</taxon>
        <taxon>Ditylenchus</taxon>
    </lineage>
</organism>
<feature type="region of interest" description="Disordered" evidence="1">
    <location>
        <begin position="196"/>
        <end position="229"/>
    </location>
</feature>
<proteinExistence type="predicted"/>
<evidence type="ECO:0000313" key="2">
    <source>
        <dbReference type="Proteomes" id="UP000887574"/>
    </source>
</evidence>
<evidence type="ECO:0000313" key="3">
    <source>
        <dbReference type="WBParaSite" id="jg26529"/>
    </source>
</evidence>
<keyword evidence="2" id="KW-1185">Reference proteome</keyword>